<sequence length="188" mass="20729">MTTHYVDLTVVPDPENSAPHLLGALYGQLHLALVRNRLDSVGVSFPRYSLDPRAIGSVLRLHGDAATLAGLMAEDWLKGVRDHVRATGVLPVPEGSPHRTVQRRQFKTSVERLRRRRMQRKGETAEQAAEAIPATAEDRPDLPYVHLRSRSTGQPFCLFVALGPLRKEAAPGTFNSYGLSGTATVPWF</sequence>
<gene>
    <name evidence="1" type="ORF">EDC50_1612</name>
</gene>
<dbReference type="Pfam" id="PF09618">
    <property type="entry name" value="Cas_Csy4"/>
    <property type="match status" value="1"/>
</dbReference>
<dbReference type="GO" id="GO:0043571">
    <property type="term" value="P:maintenance of CRISPR repeat elements"/>
    <property type="evidence" value="ECO:0007669"/>
    <property type="project" value="InterPro"/>
</dbReference>
<dbReference type="GO" id="GO:0004519">
    <property type="term" value="F:endonuclease activity"/>
    <property type="evidence" value="ECO:0007669"/>
    <property type="project" value="InterPro"/>
</dbReference>
<dbReference type="CDD" id="cd09739">
    <property type="entry name" value="Cas6_I-F"/>
    <property type="match status" value="1"/>
</dbReference>
<evidence type="ECO:0000313" key="1">
    <source>
        <dbReference type="EMBL" id="RPE79786.1"/>
    </source>
</evidence>
<accession>A0A3N4V9V5</accession>
<dbReference type="EMBL" id="RKQN01000002">
    <property type="protein sequence ID" value="RPE79786.1"/>
    <property type="molecule type" value="Genomic_DNA"/>
</dbReference>
<dbReference type="InterPro" id="IPR042564">
    <property type="entry name" value="CRISPR-Cas6/Csy4_sf"/>
</dbReference>
<organism evidence="1 2">
    <name type="scientific">Vulcaniibacterium tengchongense</name>
    <dbReference type="NCBI Taxonomy" id="1273429"/>
    <lineage>
        <taxon>Bacteria</taxon>
        <taxon>Pseudomonadati</taxon>
        <taxon>Pseudomonadota</taxon>
        <taxon>Gammaproteobacteria</taxon>
        <taxon>Lysobacterales</taxon>
        <taxon>Lysobacteraceae</taxon>
        <taxon>Vulcaniibacterium</taxon>
    </lineage>
</organism>
<protein>
    <submittedName>
        <fullName evidence="1">CRISPR-associated Csy4 family protein</fullName>
    </submittedName>
</protein>
<dbReference type="NCBIfam" id="TIGR02563">
    <property type="entry name" value="cas_Csy4"/>
    <property type="match status" value="1"/>
</dbReference>
<dbReference type="Gene3D" id="3.30.70.2540">
    <property type="entry name" value="CRISPR-associated endoribonuclease Cas6/Csy4"/>
    <property type="match status" value="1"/>
</dbReference>
<dbReference type="OrthoDB" id="259831at2"/>
<reference evidence="1 2" key="1">
    <citation type="submission" date="2018-11" db="EMBL/GenBank/DDBJ databases">
        <title>Genomic Encyclopedia of Type Strains, Phase IV (KMG-IV): sequencing the most valuable type-strain genomes for metagenomic binning, comparative biology and taxonomic classification.</title>
        <authorList>
            <person name="Goeker M."/>
        </authorList>
    </citation>
    <scope>NUCLEOTIDE SEQUENCE [LARGE SCALE GENOMIC DNA]</scope>
    <source>
        <strain evidence="1 2">DSM 25623</strain>
    </source>
</reference>
<dbReference type="RefSeq" id="WP_123769967.1">
    <property type="nucleotide sequence ID" value="NZ_RKQN01000002.1"/>
</dbReference>
<name>A0A3N4V9V5_9GAMM</name>
<dbReference type="AlphaFoldDB" id="A0A3N4V9V5"/>
<proteinExistence type="predicted"/>
<dbReference type="Proteomes" id="UP000269708">
    <property type="component" value="Unassembled WGS sequence"/>
</dbReference>
<evidence type="ECO:0000313" key="2">
    <source>
        <dbReference type="Proteomes" id="UP000269708"/>
    </source>
</evidence>
<dbReference type="InterPro" id="IPR013396">
    <property type="entry name" value="CRISPR-assoc_prot_Csy4"/>
</dbReference>
<comment type="caution">
    <text evidence="1">The sequence shown here is derived from an EMBL/GenBank/DDBJ whole genome shotgun (WGS) entry which is preliminary data.</text>
</comment>
<keyword evidence="2" id="KW-1185">Reference proteome</keyword>